<dbReference type="AlphaFoldDB" id="A0AAC9YFJ2"/>
<accession>A0AAC9YFJ2</accession>
<protein>
    <submittedName>
        <fullName evidence="1">Uncharacterized protein</fullName>
    </submittedName>
</protein>
<evidence type="ECO:0000313" key="2">
    <source>
        <dbReference type="Proteomes" id="UP000792865"/>
    </source>
</evidence>
<reference evidence="1" key="1">
    <citation type="submission" date="2017-08" db="EMBL/GenBank/DDBJ databases">
        <title>Genome sequence of Candidatus Hamiltonella defensa from Acyrthosiphon pisum strain MI47.</title>
        <authorList>
            <person name="Patel V.A."/>
            <person name="Chevignon G."/>
            <person name="Russell J.A."/>
            <person name="Oliver K.M."/>
        </authorList>
    </citation>
    <scope>NUCLEOTIDE SEQUENCE</scope>
    <source>
        <strain evidence="1">MI47</strain>
    </source>
</reference>
<dbReference type="Proteomes" id="UP000792865">
    <property type="component" value="Chromosome"/>
</dbReference>
<name>A0AAC9YFJ2_9ENTR</name>
<gene>
    <name evidence="1" type="ORF">CJJ18_04135</name>
</gene>
<dbReference type="RefSeq" id="WP_095034150.1">
    <property type="nucleotide sequence ID" value="NZ_CAWNYN010000001.1"/>
</dbReference>
<organism evidence="1 2">
    <name type="scientific">Candidatus Williamhamiltonella defendens</name>
    <dbReference type="NCBI Taxonomy" id="138072"/>
    <lineage>
        <taxon>Bacteria</taxon>
        <taxon>Pseudomonadati</taxon>
        <taxon>Pseudomonadota</taxon>
        <taxon>Gammaproteobacteria</taxon>
        <taxon>Enterobacterales</taxon>
        <taxon>Enterobacteriaceae</taxon>
        <taxon>aphid secondary symbionts</taxon>
        <taxon>Candidatus Williamhamiltonella</taxon>
    </lineage>
</organism>
<proteinExistence type="predicted"/>
<evidence type="ECO:0000313" key="1">
    <source>
        <dbReference type="EMBL" id="ASV33372.1"/>
    </source>
</evidence>
<dbReference type="EMBL" id="CP022932">
    <property type="protein sequence ID" value="ASV33372.1"/>
    <property type="molecule type" value="Genomic_DNA"/>
</dbReference>
<sequence>MQMAAESVGVTLEFASAQLSHEDRRDLESGYLTLDVLKSSLAMKAKQARVGENRERRGKGTFNGYDGFCDNLMKNPSIDSVSS</sequence>